<accession>A0A0F8Z4T6</accession>
<gene>
    <name evidence="1" type="ORF">LCGC14_2739620</name>
</gene>
<evidence type="ECO:0000313" key="1">
    <source>
        <dbReference type="EMBL" id="KKK88788.1"/>
    </source>
</evidence>
<dbReference type="EMBL" id="LAZR01049801">
    <property type="protein sequence ID" value="KKK88788.1"/>
    <property type="molecule type" value="Genomic_DNA"/>
</dbReference>
<feature type="non-terminal residue" evidence="1">
    <location>
        <position position="1"/>
    </location>
</feature>
<dbReference type="AlphaFoldDB" id="A0A0F8Z4T6"/>
<reference evidence="1" key="1">
    <citation type="journal article" date="2015" name="Nature">
        <title>Complex archaea that bridge the gap between prokaryotes and eukaryotes.</title>
        <authorList>
            <person name="Spang A."/>
            <person name="Saw J.H."/>
            <person name="Jorgensen S.L."/>
            <person name="Zaremba-Niedzwiedzka K."/>
            <person name="Martijn J."/>
            <person name="Lind A.E."/>
            <person name="van Eijk R."/>
            <person name="Schleper C."/>
            <person name="Guy L."/>
            <person name="Ettema T.J."/>
        </authorList>
    </citation>
    <scope>NUCLEOTIDE SEQUENCE</scope>
</reference>
<sequence length="200" mass="22963">IMKKLYFLIILIVAVLLAAPTKHLFKYNANGIEFDTTTLDWQEATKVLRIQAYDAGSFYCQTFSAGELKDRSGSSEDWHGVITFTAWMDTVVGDTTTIDSVYITGQPDTLYFILEKNTGTHWATIDTLEWYLETAPGVFLGETLISGTNRGQYLFYMTDASRDTSETARYLETFVHDKHRIHCFYGDTTYIDFKMYADFY</sequence>
<comment type="caution">
    <text evidence="1">The sequence shown here is derived from an EMBL/GenBank/DDBJ whole genome shotgun (WGS) entry which is preliminary data.</text>
</comment>
<proteinExistence type="predicted"/>
<name>A0A0F8Z4T6_9ZZZZ</name>
<organism evidence="1">
    <name type="scientific">marine sediment metagenome</name>
    <dbReference type="NCBI Taxonomy" id="412755"/>
    <lineage>
        <taxon>unclassified sequences</taxon>
        <taxon>metagenomes</taxon>
        <taxon>ecological metagenomes</taxon>
    </lineage>
</organism>
<protein>
    <submittedName>
        <fullName evidence="1">Uncharacterized protein</fullName>
    </submittedName>
</protein>